<gene>
    <name evidence="1" type="ORF">AG1IA_04333</name>
</gene>
<reference evidence="1 2" key="1">
    <citation type="journal article" date="2013" name="Nat. Commun.">
        <title>The evolution and pathogenic mechanisms of the rice sheath blight pathogen.</title>
        <authorList>
            <person name="Zheng A."/>
            <person name="Lin R."/>
            <person name="Xu L."/>
            <person name="Qin P."/>
            <person name="Tang C."/>
            <person name="Ai P."/>
            <person name="Zhang D."/>
            <person name="Liu Y."/>
            <person name="Sun Z."/>
            <person name="Feng H."/>
            <person name="Wang Y."/>
            <person name="Chen Y."/>
            <person name="Liang X."/>
            <person name="Fu R."/>
            <person name="Li Q."/>
            <person name="Zhang J."/>
            <person name="Yu X."/>
            <person name="Xie Z."/>
            <person name="Ding L."/>
            <person name="Guan P."/>
            <person name="Tang J."/>
            <person name="Liang Y."/>
            <person name="Wang S."/>
            <person name="Deng Q."/>
            <person name="Li S."/>
            <person name="Zhu J."/>
            <person name="Wang L."/>
            <person name="Liu H."/>
            <person name="Li P."/>
        </authorList>
    </citation>
    <scope>NUCLEOTIDE SEQUENCE [LARGE SCALE GENOMIC DNA]</scope>
    <source>
        <strain evidence="2">AG-1 IA</strain>
    </source>
</reference>
<proteinExistence type="predicted"/>
<evidence type="ECO:0000313" key="1">
    <source>
        <dbReference type="EMBL" id="ELU41636.1"/>
    </source>
</evidence>
<accession>L8WU05</accession>
<sequence length="198" mass="21477">MGMYCNNAILLNVGSVVAPELQRAWGISVEVPETLSQVIWAGPAPLALLDVFASPQASSQNSDLAGAYSESRDYCFLPCQPVSNPLHRLASYTPSTATRLCVLFLSNPPYSKITIAGLARDKDPPTDKERDDENCLIDCGNACGVCPHDRNYGATMRHVQQGRPLSRGRAPPVHPCCFATAQVPQALPVWVLWPTRTS</sequence>
<dbReference type="AlphaFoldDB" id="L8WU05"/>
<evidence type="ECO:0000313" key="2">
    <source>
        <dbReference type="Proteomes" id="UP000011668"/>
    </source>
</evidence>
<name>L8WU05_THACA</name>
<keyword evidence="2" id="KW-1185">Reference proteome</keyword>
<organism evidence="1 2">
    <name type="scientific">Thanatephorus cucumeris (strain AG1-IA)</name>
    <name type="common">Rice sheath blight fungus</name>
    <name type="synonym">Rhizoctonia solani</name>
    <dbReference type="NCBI Taxonomy" id="983506"/>
    <lineage>
        <taxon>Eukaryota</taxon>
        <taxon>Fungi</taxon>
        <taxon>Dikarya</taxon>
        <taxon>Basidiomycota</taxon>
        <taxon>Agaricomycotina</taxon>
        <taxon>Agaricomycetes</taxon>
        <taxon>Cantharellales</taxon>
        <taxon>Ceratobasidiaceae</taxon>
        <taxon>Rhizoctonia</taxon>
        <taxon>Rhizoctonia solani AG-1</taxon>
    </lineage>
</organism>
<protein>
    <submittedName>
        <fullName evidence="1">Uncharacterized protein</fullName>
    </submittedName>
</protein>
<dbReference type="EMBL" id="AFRT01001011">
    <property type="protein sequence ID" value="ELU41636.1"/>
    <property type="molecule type" value="Genomic_DNA"/>
</dbReference>
<dbReference type="Proteomes" id="UP000011668">
    <property type="component" value="Unassembled WGS sequence"/>
</dbReference>
<dbReference type="HOGENOM" id="CLU_1378966_0_0_1"/>
<comment type="caution">
    <text evidence="1">The sequence shown here is derived from an EMBL/GenBank/DDBJ whole genome shotgun (WGS) entry which is preliminary data.</text>
</comment>